<keyword evidence="2" id="KW-1185">Reference proteome</keyword>
<comment type="caution">
    <text evidence="1">The sequence shown here is derived from an EMBL/GenBank/DDBJ whole genome shotgun (WGS) entry which is preliminary data.</text>
</comment>
<dbReference type="Proteomes" id="UP001066276">
    <property type="component" value="Chromosome 4_1"/>
</dbReference>
<protein>
    <submittedName>
        <fullName evidence="1">Uncharacterized protein</fullName>
    </submittedName>
</protein>
<reference evidence="1" key="1">
    <citation type="journal article" date="2022" name="bioRxiv">
        <title>Sequencing and chromosome-scale assembly of the giantPleurodeles waltlgenome.</title>
        <authorList>
            <person name="Brown T."/>
            <person name="Elewa A."/>
            <person name="Iarovenko S."/>
            <person name="Subramanian E."/>
            <person name="Araus A.J."/>
            <person name="Petzold A."/>
            <person name="Susuki M."/>
            <person name="Suzuki K.-i.T."/>
            <person name="Hayashi T."/>
            <person name="Toyoda A."/>
            <person name="Oliveira C."/>
            <person name="Osipova E."/>
            <person name="Leigh N.D."/>
            <person name="Simon A."/>
            <person name="Yun M.H."/>
        </authorList>
    </citation>
    <scope>NUCLEOTIDE SEQUENCE</scope>
    <source>
        <strain evidence="1">20211129_DDA</strain>
        <tissue evidence="1">Liver</tissue>
    </source>
</reference>
<evidence type="ECO:0000313" key="2">
    <source>
        <dbReference type="Proteomes" id="UP001066276"/>
    </source>
</evidence>
<name>A0AAV7T7B1_PLEWA</name>
<gene>
    <name evidence="1" type="ORF">NDU88_004261</name>
</gene>
<proteinExistence type="predicted"/>
<evidence type="ECO:0000313" key="1">
    <source>
        <dbReference type="EMBL" id="KAJ1172414.1"/>
    </source>
</evidence>
<sequence length="140" mass="15827">MCVLGARRRVRCPSSASTHVLCLNPEDAWNPQPEDTQVRRRGRSSPKLIMKETFHDPRHLVLQTIEGYQIELDSEPARLEEPNELVFQKDFEQNLEFLGFVVDTVLSVAMSREESEENKAEGACVVEEIGGEVQRVGSSD</sequence>
<organism evidence="1 2">
    <name type="scientific">Pleurodeles waltl</name>
    <name type="common">Iberian ribbed newt</name>
    <dbReference type="NCBI Taxonomy" id="8319"/>
    <lineage>
        <taxon>Eukaryota</taxon>
        <taxon>Metazoa</taxon>
        <taxon>Chordata</taxon>
        <taxon>Craniata</taxon>
        <taxon>Vertebrata</taxon>
        <taxon>Euteleostomi</taxon>
        <taxon>Amphibia</taxon>
        <taxon>Batrachia</taxon>
        <taxon>Caudata</taxon>
        <taxon>Salamandroidea</taxon>
        <taxon>Salamandridae</taxon>
        <taxon>Pleurodelinae</taxon>
        <taxon>Pleurodeles</taxon>
    </lineage>
</organism>
<dbReference type="EMBL" id="JANPWB010000007">
    <property type="protein sequence ID" value="KAJ1172414.1"/>
    <property type="molecule type" value="Genomic_DNA"/>
</dbReference>
<accession>A0AAV7T7B1</accession>
<dbReference type="AlphaFoldDB" id="A0AAV7T7B1"/>